<dbReference type="SUPFAM" id="SSF51713">
    <property type="entry name" value="tRNA-guanine transglycosylase"/>
    <property type="match status" value="1"/>
</dbReference>
<feature type="binding site" evidence="7">
    <location>
        <position position="310"/>
    </location>
    <ligand>
        <name>Zn(2+)</name>
        <dbReference type="ChEBI" id="CHEBI:29105"/>
    </ligand>
</feature>
<feature type="binding site" evidence="7">
    <location>
        <position position="148"/>
    </location>
    <ligand>
        <name>substrate</name>
    </ligand>
</feature>
<proteinExistence type="inferred from homology"/>
<dbReference type="EMBL" id="DTGT01000059">
    <property type="protein sequence ID" value="HGH60037.1"/>
    <property type="molecule type" value="Genomic_DNA"/>
</dbReference>
<evidence type="ECO:0000256" key="2">
    <source>
        <dbReference type="ARBA" id="ARBA00022676"/>
    </source>
</evidence>
<feature type="active site" description="Proton acceptor" evidence="7">
    <location>
        <position position="94"/>
    </location>
</feature>
<evidence type="ECO:0000313" key="9">
    <source>
        <dbReference type="EMBL" id="HGH60037.1"/>
    </source>
</evidence>
<evidence type="ECO:0000256" key="3">
    <source>
        <dbReference type="ARBA" id="ARBA00022679"/>
    </source>
</evidence>
<comment type="pathway">
    <text evidence="1 7">tRNA modification; tRNA-queuosine biosynthesis.</text>
</comment>
<feature type="binding site" evidence="7">
    <location>
        <position position="305"/>
    </location>
    <ligand>
        <name>Zn(2+)</name>
        <dbReference type="ChEBI" id="CHEBI:29105"/>
    </ligand>
</feature>
<dbReference type="GO" id="GO:0005829">
    <property type="term" value="C:cytosol"/>
    <property type="evidence" value="ECO:0007669"/>
    <property type="project" value="TreeGrafter"/>
</dbReference>
<dbReference type="FunFam" id="3.20.20.105:FF:000001">
    <property type="entry name" value="Queuine tRNA-ribosyltransferase"/>
    <property type="match status" value="1"/>
</dbReference>
<feature type="active site" description="Nucleophile" evidence="7">
    <location>
        <position position="267"/>
    </location>
</feature>
<dbReference type="Pfam" id="PF01702">
    <property type="entry name" value="TGT"/>
    <property type="match status" value="1"/>
</dbReference>
<gene>
    <name evidence="7" type="primary">tgt</name>
    <name evidence="9" type="ORF">ENV54_01920</name>
</gene>
<evidence type="ECO:0000256" key="1">
    <source>
        <dbReference type="ARBA" id="ARBA00004691"/>
    </source>
</evidence>
<evidence type="ECO:0000259" key="8">
    <source>
        <dbReference type="Pfam" id="PF01702"/>
    </source>
</evidence>
<feature type="binding site" evidence="7">
    <location>
        <position position="217"/>
    </location>
    <ligand>
        <name>substrate</name>
    </ligand>
</feature>
<dbReference type="GO" id="GO:0008479">
    <property type="term" value="F:tRNA-guanosine(34) queuine transglycosylase activity"/>
    <property type="evidence" value="ECO:0007669"/>
    <property type="project" value="UniProtKB-UniRule"/>
</dbReference>
<feature type="region of interest" description="RNA binding; important for wobble base 34 recognition" evidence="7">
    <location>
        <begin position="272"/>
        <end position="276"/>
    </location>
</feature>
<keyword evidence="7" id="KW-0862">Zinc</keyword>
<feature type="region of interest" description="RNA binding" evidence="7">
    <location>
        <begin position="248"/>
        <end position="254"/>
    </location>
</feature>
<comment type="cofactor">
    <cofactor evidence="7">
        <name>Zn(2+)</name>
        <dbReference type="ChEBI" id="CHEBI:29105"/>
    </cofactor>
    <text evidence="7">Binds 1 zinc ion per subunit.</text>
</comment>
<dbReference type="InterPro" id="IPR036511">
    <property type="entry name" value="TGT-like_sf"/>
</dbReference>
<comment type="function">
    <text evidence="7">Catalyzes the base-exchange of a guanine (G) residue with the queuine precursor 7-aminomethyl-7-deazaguanine (PreQ1) at position 34 (anticodon wobble position) in tRNAs with GU(N) anticodons (tRNA-Asp, -Asn, -His and -Tyr). Catalysis occurs through a double-displacement mechanism. The nucleophile active site attacks the C1' of nucleotide 34 to detach the guanine base from the RNA, forming a covalent enzyme-RNA intermediate. The proton acceptor active site deprotonates the incoming PreQ1, allowing a nucleophilic attack on the C1' of the ribose to form the product. After dissociation, two additional enzymatic reactions on the tRNA convert PreQ1 to queuine (Q), resulting in the hypermodified nucleoside queuosine (7-(((4,5-cis-dihydroxy-2-cyclopenten-1-yl)amino)methyl)-7-deazaguanosine).</text>
</comment>
<dbReference type="GO" id="GO:0008616">
    <property type="term" value="P:tRNA queuosine(34) biosynthetic process"/>
    <property type="evidence" value="ECO:0007669"/>
    <property type="project" value="UniProtKB-UniRule"/>
</dbReference>
<keyword evidence="4 7" id="KW-0819">tRNA processing</keyword>
<feature type="domain" description="tRNA-guanine(15) transglycosylase-like" evidence="8">
    <location>
        <begin position="14"/>
        <end position="368"/>
    </location>
</feature>
<dbReference type="Gene3D" id="3.20.20.105">
    <property type="entry name" value="Queuine tRNA-ribosyltransferase-like"/>
    <property type="match status" value="1"/>
</dbReference>
<dbReference type="NCBIfam" id="TIGR00430">
    <property type="entry name" value="Q_tRNA_tgt"/>
    <property type="match status" value="1"/>
</dbReference>
<organism evidence="9">
    <name type="scientific">Desulfomonile tiedjei</name>
    <dbReference type="NCBI Taxonomy" id="2358"/>
    <lineage>
        <taxon>Bacteria</taxon>
        <taxon>Pseudomonadati</taxon>
        <taxon>Thermodesulfobacteriota</taxon>
        <taxon>Desulfomonilia</taxon>
        <taxon>Desulfomonilales</taxon>
        <taxon>Desulfomonilaceae</taxon>
        <taxon>Desulfomonile</taxon>
    </lineage>
</organism>
<keyword evidence="2 7" id="KW-0328">Glycosyltransferase</keyword>
<evidence type="ECO:0000256" key="5">
    <source>
        <dbReference type="ARBA" id="ARBA00022785"/>
    </source>
</evidence>
<dbReference type="AlphaFoldDB" id="A0A7C4EVV0"/>
<keyword evidence="7" id="KW-0479">Metal-binding</keyword>
<dbReference type="NCBIfam" id="TIGR00449">
    <property type="entry name" value="tgt_general"/>
    <property type="match status" value="1"/>
</dbReference>
<dbReference type="EC" id="2.4.2.29" evidence="7"/>
<dbReference type="InterPro" id="IPR050076">
    <property type="entry name" value="ArchSynthase1/Queuine_TRR"/>
</dbReference>
<dbReference type="PANTHER" id="PTHR46499">
    <property type="entry name" value="QUEUINE TRNA-RIBOSYLTRANSFERASE"/>
    <property type="match status" value="1"/>
</dbReference>
<name>A0A7C4EVV0_9BACT</name>
<sequence length="373" mass="41076">MAIDFRVTHTDASTSARLGVLTLSRGVEVATPAFMPVGTKGAVKSLSPDEVRGLGYGMILCNAYHLYLRPGHELIRRLGGLHRFMNWNGGILTDSGGYQIFSLAALRKVTAEGVEFRSHVDGSTHFFTPEKSIEVQASLGCDIAVCLDDVVGYPVEKSSAIAAVQRTTEWAKRCVATQKRVDPPLFGIVQGSTFPDLRTQSAEALVSLELDGYAIGGLSVGEPTEEMLQVLETTAPLLPRHLPRYLMGVGTPLDILDAVVRGIDLFDCVLPTRNARNGMLFTSNGRINIRNARYRDDARPVDPECGCALCSKYSRSYLRHLFQEKEIYAHRLASIHNLSYYSNAMRDIRNAIAAGTLSTLYTRFQAETEERDD</sequence>
<feature type="binding site" evidence="7">
    <location>
        <position position="190"/>
    </location>
    <ligand>
        <name>substrate</name>
    </ligand>
</feature>
<dbReference type="InterPro" id="IPR002616">
    <property type="entry name" value="tRNA_ribo_trans-like"/>
</dbReference>
<evidence type="ECO:0000256" key="6">
    <source>
        <dbReference type="ARBA" id="ARBA00050112"/>
    </source>
</evidence>
<comment type="caution">
    <text evidence="9">The sequence shown here is derived from an EMBL/GenBank/DDBJ whole genome shotgun (WGS) entry which is preliminary data.</text>
</comment>
<dbReference type="InterPro" id="IPR004803">
    <property type="entry name" value="TGT"/>
</dbReference>
<dbReference type="GO" id="GO:0046872">
    <property type="term" value="F:metal ion binding"/>
    <property type="evidence" value="ECO:0007669"/>
    <property type="project" value="UniProtKB-KW"/>
</dbReference>
<accession>A0A7C4EVV0</accession>
<evidence type="ECO:0000256" key="4">
    <source>
        <dbReference type="ARBA" id="ARBA00022694"/>
    </source>
</evidence>
<dbReference type="HAMAP" id="MF_00168">
    <property type="entry name" value="Q_tRNA_Tgt"/>
    <property type="match status" value="1"/>
</dbReference>
<feature type="binding site" evidence="7">
    <location>
        <begin position="94"/>
        <end position="98"/>
    </location>
    <ligand>
        <name>substrate</name>
    </ligand>
</feature>
<keyword evidence="5 7" id="KW-0671">Queuosine biosynthesis</keyword>
<comment type="subunit">
    <text evidence="7">Homodimer. Within each dimer, one monomer is responsible for RNA recognition and catalysis, while the other monomer binds to the replacement base PreQ1.</text>
</comment>
<reference evidence="9" key="1">
    <citation type="journal article" date="2020" name="mSystems">
        <title>Genome- and Community-Level Interaction Insights into Carbon Utilization and Element Cycling Functions of Hydrothermarchaeota in Hydrothermal Sediment.</title>
        <authorList>
            <person name="Zhou Z."/>
            <person name="Liu Y."/>
            <person name="Xu W."/>
            <person name="Pan J."/>
            <person name="Luo Z.H."/>
            <person name="Li M."/>
        </authorList>
    </citation>
    <scope>NUCLEOTIDE SEQUENCE [LARGE SCALE GENOMIC DNA]</scope>
    <source>
        <strain evidence="9">SpSt-769</strain>
    </source>
</reference>
<feature type="binding site" evidence="7">
    <location>
        <position position="307"/>
    </location>
    <ligand>
        <name>Zn(2+)</name>
        <dbReference type="ChEBI" id="CHEBI:29105"/>
    </ligand>
</feature>
<comment type="catalytic activity">
    <reaction evidence="6 7">
        <text>7-aminomethyl-7-carbaguanine + guanosine(34) in tRNA = 7-aminomethyl-7-carbaguanosine(34) in tRNA + guanine</text>
        <dbReference type="Rhea" id="RHEA:24104"/>
        <dbReference type="Rhea" id="RHEA-COMP:10341"/>
        <dbReference type="Rhea" id="RHEA-COMP:10342"/>
        <dbReference type="ChEBI" id="CHEBI:16235"/>
        <dbReference type="ChEBI" id="CHEBI:58703"/>
        <dbReference type="ChEBI" id="CHEBI:74269"/>
        <dbReference type="ChEBI" id="CHEBI:82833"/>
        <dbReference type="EC" id="2.4.2.29"/>
    </reaction>
</comment>
<protein>
    <recommendedName>
        <fullName evidence="7">Queuine tRNA-ribosyltransferase</fullName>
        <ecNumber evidence="7">2.4.2.29</ecNumber>
    </recommendedName>
    <alternativeName>
        <fullName evidence="7">Guanine insertion enzyme</fullName>
    </alternativeName>
    <alternativeName>
        <fullName evidence="7">tRNA-guanine transglycosylase</fullName>
    </alternativeName>
</protein>
<dbReference type="UniPathway" id="UPA00392"/>
<dbReference type="PANTHER" id="PTHR46499:SF1">
    <property type="entry name" value="QUEUINE TRNA-RIBOSYLTRANSFERASE"/>
    <property type="match status" value="1"/>
</dbReference>
<feature type="binding site" evidence="7">
    <location>
        <position position="336"/>
    </location>
    <ligand>
        <name>Zn(2+)</name>
        <dbReference type="ChEBI" id="CHEBI:29105"/>
    </ligand>
</feature>
<evidence type="ECO:0000256" key="7">
    <source>
        <dbReference type="HAMAP-Rule" id="MF_00168"/>
    </source>
</evidence>
<comment type="similarity">
    <text evidence="7">Belongs to the queuine tRNA-ribosyltransferase family.</text>
</comment>
<keyword evidence="3 7" id="KW-0808">Transferase</keyword>